<dbReference type="InterPro" id="IPR008949">
    <property type="entry name" value="Isoprenoid_synthase_dom_sf"/>
</dbReference>
<dbReference type="SUPFAM" id="SSF48576">
    <property type="entry name" value="Terpenoid synthases"/>
    <property type="match status" value="1"/>
</dbReference>
<dbReference type="Pfam" id="PF06330">
    <property type="entry name" value="TRI5"/>
    <property type="match status" value="1"/>
</dbReference>
<organism evidence="4 5">
    <name type="scientific">Pterulicium gracile</name>
    <dbReference type="NCBI Taxonomy" id="1884261"/>
    <lineage>
        <taxon>Eukaryota</taxon>
        <taxon>Fungi</taxon>
        <taxon>Dikarya</taxon>
        <taxon>Basidiomycota</taxon>
        <taxon>Agaricomycotina</taxon>
        <taxon>Agaricomycetes</taxon>
        <taxon>Agaricomycetidae</taxon>
        <taxon>Agaricales</taxon>
        <taxon>Pleurotineae</taxon>
        <taxon>Pterulaceae</taxon>
        <taxon>Pterulicium</taxon>
    </lineage>
</organism>
<evidence type="ECO:0000313" key="5">
    <source>
        <dbReference type="Proteomes" id="UP000305067"/>
    </source>
</evidence>
<proteinExistence type="inferred from homology"/>
<sequence length="237" mass="27526">MYPHHPLDVKVYIAIYSWLAPIIDDKASSMLEDLEQFQQRFFSNIPQGNPLLELFAATLRDTHNYFDPIIARFIVLSSLAFLNICLLEIRQEYRDMPAQKGGEKWAYYFRDKEGVCEAYAYLCFPKATCPDISVFLQAIPDMCIAVNCINDLLSFYKEKKAGDVRNYVHKRAMYERKDVVEVMQEMSEETISCNQRVCLVLKGRGAYEQAWLGYVNGYITMHYAASRYKLKEIGVGW</sequence>
<dbReference type="STRING" id="1884261.A0A5C3QEL6"/>
<keyword evidence="2" id="KW-0456">Lyase</keyword>
<evidence type="ECO:0000256" key="2">
    <source>
        <dbReference type="ARBA" id="ARBA00023239"/>
    </source>
</evidence>
<accession>A0A5C3QEL6</accession>
<dbReference type="SFLD" id="SFLDG01021">
    <property type="entry name" value="Trichodiene_Synthase_Like"/>
    <property type="match status" value="1"/>
</dbReference>
<feature type="transmembrane region" description="Helical" evidence="3">
    <location>
        <begin position="69"/>
        <end position="89"/>
    </location>
</feature>
<keyword evidence="5" id="KW-1185">Reference proteome</keyword>
<dbReference type="SFLD" id="SFLDS00005">
    <property type="entry name" value="Isoprenoid_Synthase_Type_I"/>
    <property type="match status" value="1"/>
</dbReference>
<dbReference type="EMBL" id="ML178854">
    <property type="protein sequence ID" value="TFK96813.1"/>
    <property type="molecule type" value="Genomic_DNA"/>
</dbReference>
<dbReference type="GO" id="GO:0016838">
    <property type="term" value="F:carbon-oxygen lyase activity, acting on phosphates"/>
    <property type="evidence" value="ECO:0007669"/>
    <property type="project" value="InterPro"/>
</dbReference>
<dbReference type="Gene3D" id="1.10.600.10">
    <property type="entry name" value="Farnesyl Diphosphate Synthase"/>
    <property type="match status" value="1"/>
</dbReference>
<dbReference type="AlphaFoldDB" id="A0A5C3QEL6"/>
<protein>
    <submittedName>
        <fullName evidence="4">Isoprenoid synthase domain-containing protein</fullName>
    </submittedName>
</protein>
<keyword evidence="3" id="KW-0812">Transmembrane</keyword>
<name>A0A5C3QEL6_9AGAR</name>
<evidence type="ECO:0000313" key="4">
    <source>
        <dbReference type="EMBL" id="TFK96813.1"/>
    </source>
</evidence>
<dbReference type="Proteomes" id="UP000305067">
    <property type="component" value="Unassembled WGS sequence"/>
</dbReference>
<reference evidence="4 5" key="1">
    <citation type="journal article" date="2019" name="Nat. Ecol. Evol.">
        <title>Megaphylogeny resolves global patterns of mushroom evolution.</title>
        <authorList>
            <person name="Varga T."/>
            <person name="Krizsan K."/>
            <person name="Foldi C."/>
            <person name="Dima B."/>
            <person name="Sanchez-Garcia M."/>
            <person name="Sanchez-Ramirez S."/>
            <person name="Szollosi G.J."/>
            <person name="Szarkandi J.G."/>
            <person name="Papp V."/>
            <person name="Albert L."/>
            <person name="Andreopoulos W."/>
            <person name="Angelini C."/>
            <person name="Antonin V."/>
            <person name="Barry K.W."/>
            <person name="Bougher N.L."/>
            <person name="Buchanan P."/>
            <person name="Buyck B."/>
            <person name="Bense V."/>
            <person name="Catcheside P."/>
            <person name="Chovatia M."/>
            <person name="Cooper J."/>
            <person name="Damon W."/>
            <person name="Desjardin D."/>
            <person name="Finy P."/>
            <person name="Geml J."/>
            <person name="Haridas S."/>
            <person name="Hughes K."/>
            <person name="Justo A."/>
            <person name="Karasinski D."/>
            <person name="Kautmanova I."/>
            <person name="Kiss B."/>
            <person name="Kocsube S."/>
            <person name="Kotiranta H."/>
            <person name="LaButti K.M."/>
            <person name="Lechner B.E."/>
            <person name="Liimatainen K."/>
            <person name="Lipzen A."/>
            <person name="Lukacs Z."/>
            <person name="Mihaltcheva S."/>
            <person name="Morgado L.N."/>
            <person name="Niskanen T."/>
            <person name="Noordeloos M.E."/>
            <person name="Ohm R.A."/>
            <person name="Ortiz-Santana B."/>
            <person name="Ovrebo C."/>
            <person name="Racz N."/>
            <person name="Riley R."/>
            <person name="Savchenko A."/>
            <person name="Shiryaev A."/>
            <person name="Soop K."/>
            <person name="Spirin V."/>
            <person name="Szebenyi C."/>
            <person name="Tomsovsky M."/>
            <person name="Tulloss R.E."/>
            <person name="Uehling J."/>
            <person name="Grigoriev I.V."/>
            <person name="Vagvolgyi C."/>
            <person name="Papp T."/>
            <person name="Martin F.M."/>
            <person name="Miettinen O."/>
            <person name="Hibbett D.S."/>
            <person name="Nagy L.G."/>
        </authorList>
    </citation>
    <scope>NUCLEOTIDE SEQUENCE [LARGE SCALE GENOMIC DNA]</scope>
    <source>
        <strain evidence="4 5">CBS 309.79</strain>
    </source>
</reference>
<dbReference type="OrthoDB" id="2998174at2759"/>
<keyword evidence="3" id="KW-0472">Membrane</keyword>
<gene>
    <name evidence="4" type="ORF">BDV98DRAFT_514871</name>
</gene>
<evidence type="ECO:0000256" key="3">
    <source>
        <dbReference type="SAM" id="Phobius"/>
    </source>
</evidence>
<dbReference type="InterPro" id="IPR024652">
    <property type="entry name" value="Trichodiene_synth"/>
</dbReference>
<evidence type="ECO:0000256" key="1">
    <source>
        <dbReference type="ARBA" id="ARBA00007946"/>
    </source>
</evidence>
<comment type="similarity">
    <text evidence="1">Belongs to the trichodiene synthase family.</text>
</comment>
<keyword evidence="3" id="KW-1133">Transmembrane helix</keyword>